<evidence type="ECO:0000256" key="1">
    <source>
        <dbReference type="SAM" id="SignalP"/>
    </source>
</evidence>
<evidence type="ECO:0000313" key="2">
    <source>
        <dbReference type="EMBL" id="OQK04507.1"/>
    </source>
</evidence>
<keyword evidence="1" id="KW-0732">Signal</keyword>
<dbReference type="EMBL" id="LHQV01000002">
    <property type="protein sequence ID" value="OQK04507.1"/>
    <property type="molecule type" value="Genomic_DNA"/>
</dbReference>
<dbReference type="PROSITE" id="PS51257">
    <property type="entry name" value="PROKAR_LIPOPROTEIN"/>
    <property type="match status" value="1"/>
</dbReference>
<comment type="caution">
    <text evidence="2">The sequence shown here is derived from an EMBL/GenBank/DDBJ whole genome shotgun (WGS) entry which is preliminary data.</text>
</comment>
<name>A0AAX0MHD7_VIBPH</name>
<dbReference type="AlphaFoldDB" id="A0AAX0MHD7"/>
<reference evidence="2 3" key="1">
    <citation type="submission" date="2015-08" db="EMBL/GenBank/DDBJ databases">
        <title>Draft Genome Sequences of Vibrio parahaemolyticus Strains.</title>
        <authorList>
            <person name="Gonzalez-Escalona N."/>
            <person name="DePaola A."/>
        </authorList>
    </citation>
    <scope>NUCLEOTIDE SEQUENCE [LARGE SCALE GENOMIC DNA]</scope>
    <source>
        <strain evidence="2 3">CFSAN001621</strain>
    </source>
</reference>
<accession>A0AAX0MHD7</accession>
<dbReference type="RefSeq" id="WP_005495315.1">
    <property type="nucleotide sequence ID" value="NZ_CP023248.2"/>
</dbReference>
<proteinExistence type="predicted"/>
<evidence type="ECO:0008006" key="4">
    <source>
        <dbReference type="Google" id="ProtNLM"/>
    </source>
</evidence>
<gene>
    <name evidence="2" type="ORF">AKG60_00245</name>
</gene>
<organism evidence="2 3">
    <name type="scientific">Vibrio parahaemolyticus</name>
    <dbReference type="NCBI Taxonomy" id="670"/>
    <lineage>
        <taxon>Bacteria</taxon>
        <taxon>Pseudomonadati</taxon>
        <taxon>Pseudomonadota</taxon>
        <taxon>Gammaproteobacteria</taxon>
        <taxon>Vibrionales</taxon>
        <taxon>Vibrionaceae</taxon>
        <taxon>Vibrio</taxon>
    </lineage>
</organism>
<feature type="signal peptide" evidence="1">
    <location>
        <begin position="1"/>
        <end position="21"/>
    </location>
</feature>
<keyword evidence="3" id="KW-1185">Reference proteome</keyword>
<feature type="chain" id="PRO_5043813325" description="Lipoprotein" evidence="1">
    <location>
        <begin position="22"/>
        <end position="71"/>
    </location>
</feature>
<sequence>MNKSLFTIMFSILFVSLTGCSALKEKAANASTERAAKFSNEELCEHFKEDTNIYYMEANKVEVTKRDLTCN</sequence>
<evidence type="ECO:0000313" key="3">
    <source>
        <dbReference type="Proteomes" id="UP000191946"/>
    </source>
</evidence>
<protein>
    <recommendedName>
        <fullName evidence="4">Lipoprotein</fullName>
    </recommendedName>
</protein>
<dbReference type="Proteomes" id="UP000191946">
    <property type="component" value="Unassembled WGS sequence"/>
</dbReference>